<dbReference type="EMBL" id="JBHMBC010000002">
    <property type="protein sequence ID" value="MFB9817942.1"/>
    <property type="molecule type" value="Genomic_DNA"/>
</dbReference>
<evidence type="ECO:0000313" key="3">
    <source>
        <dbReference type="EMBL" id="MFB9817942.1"/>
    </source>
</evidence>
<evidence type="ECO:0000256" key="1">
    <source>
        <dbReference type="ARBA" id="ARBA00006484"/>
    </source>
</evidence>
<name>A0ABV5XV95_ARTRM</name>
<gene>
    <name evidence="3" type="ORF">ACFFP1_00330</name>
</gene>
<dbReference type="InterPro" id="IPR002347">
    <property type="entry name" value="SDR_fam"/>
</dbReference>
<evidence type="ECO:0000256" key="2">
    <source>
        <dbReference type="SAM" id="MobiDB-lite"/>
    </source>
</evidence>
<feature type="region of interest" description="Disordered" evidence="2">
    <location>
        <begin position="192"/>
        <end position="219"/>
    </location>
</feature>
<dbReference type="Pfam" id="PF13561">
    <property type="entry name" value="adh_short_C2"/>
    <property type="match status" value="1"/>
</dbReference>
<evidence type="ECO:0000313" key="4">
    <source>
        <dbReference type="Proteomes" id="UP001589702"/>
    </source>
</evidence>
<dbReference type="PRINTS" id="PR00081">
    <property type="entry name" value="GDHRDH"/>
</dbReference>
<comment type="caution">
    <text evidence="3">The sequence shown here is derived from an EMBL/GenBank/DDBJ whole genome shotgun (WGS) entry which is preliminary data.</text>
</comment>
<sequence length="257" mass="26279">MELGLQGKVAFVVGSTSGLGLGIAEALSNEGASVAVAGRRGDLARTHAGRMPSAVGVELDLTDAASRTAAIDQVVSTLGPIDVLVLNSGGPPAGQASVLQSHQMKSTIEALLMAQIDLVQAVLPTMRAHGWGRILGIGSRGVNQPIPNLAQSNIARSALAAYLKTLAGEVAQDGVTVNMILPGRIASERAISLDAGQAKREGTTPDDVRERSQKSIPAGRYGTAEEFGSVAAFLSSARASYVTGAQIRVDGGLISSM</sequence>
<keyword evidence="4" id="KW-1185">Reference proteome</keyword>
<comment type="similarity">
    <text evidence="1">Belongs to the short-chain dehydrogenases/reductases (SDR) family.</text>
</comment>
<dbReference type="InterPro" id="IPR036291">
    <property type="entry name" value="NAD(P)-bd_dom_sf"/>
</dbReference>
<accession>A0ABV5XV95</accession>
<feature type="compositionally biased region" description="Basic and acidic residues" evidence="2">
    <location>
        <begin position="197"/>
        <end position="213"/>
    </location>
</feature>
<dbReference type="Gene3D" id="3.40.50.720">
    <property type="entry name" value="NAD(P)-binding Rossmann-like Domain"/>
    <property type="match status" value="1"/>
</dbReference>
<protein>
    <submittedName>
        <fullName evidence="3">SDR family oxidoreductase</fullName>
    </submittedName>
</protein>
<organism evidence="3 4">
    <name type="scientific">Arthrobacter ramosus</name>
    <dbReference type="NCBI Taxonomy" id="1672"/>
    <lineage>
        <taxon>Bacteria</taxon>
        <taxon>Bacillati</taxon>
        <taxon>Actinomycetota</taxon>
        <taxon>Actinomycetes</taxon>
        <taxon>Micrococcales</taxon>
        <taxon>Micrococcaceae</taxon>
        <taxon>Arthrobacter</taxon>
    </lineage>
</organism>
<dbReference type="PANTHER" id="PTHR42879:SF6">
    <property type="entry name" value="NADPH-DEPENDENT REDUCTASE BACG"/>
    <property type="match status" value="1"/>
</dbReference>
<proteinExistence type="inferred from homology"/>
<dbReference type="PANTHER" id="PTHR42879">
    <property type="entry name" value="3-OXOACYL-(ACYL-CARRIER-PROTEIN) REDUCTASE"/>
    <property type="match status" value="1"/>
</dbReference>
<dbReference type="RefSeq" id="WP_234753494.1">
    <property type="nucleotide sequence ID" value="NZ_BAAAWN010000001.1"/>
</dbReference>
<dbReference type="InterPro" id="IPR050259">
    <property type="entry name" value="SDR"/>
</dbReference>
<dbReference type="SUPFAM" id="SSF51735">
    <property type="entry name" value="NAD(P)-binding Rossmann-fold domains"/>
    <property type="match status" value="1"/>
</dbReference>
<reference evidence="3 4" key="1">
    <citation type="submission" date="2024-09" db="EMBL/GenBank/DDBJ databases">
        <authorList>
            <person name="Sun Q."/>
            <person name="Mori K."/>
        </authorList>
    </citation>
    <scope>NUCLEOTIDE SEQUENCE [LARGE SCALE GENOMIC DNA]</scope>
    <source>
        <strain evidence="3 4">JCM 1334</strain>
    </source>
</reference>
<dbReference type="Proteomes" id="UP001589702">
    <property type="component" value="Unassembled WGS sequence"/>
</dbReference>